<evidence type="ECO:0000313" key="8">
    <source>
        <dbReference type="Proteomes" id="UP000025245"/>
    </source>
</evidence>
<dbReference type="NCBIfam" id="NF009726">
    <property type="entry name" value="PRK13253.1"/>
    <property type="match status" value="1"/>
</dbReference>
<evidence type="ECO:0000256" key="1">
    <source>
        <dbReference type="ARBA" id="ARBA00004496"/>
    </source>
</evidence>
<evidence type="ECO:0000313" key="7">
    <source>
        <dbReference type="EMBL" id="RLU58784.1"/>
    </source>
</evidence>
<reference evidence="6 8" key="1">
    <citation type="journal article" date="2014" name="Genome Announc.">
        <title>Complete Genome Sequence of a Virulent Strain, Streptococcus iniae ISET0901, Isolated from Diseased Tilapia.</title>
        <authorList>
            <person name="Pridgeon J.W."/>
            <person name="Zhang D."/>
            <person name="Zhang L."/>
        </authorList>
    </citation>
    <scope>NUCLEOTIDE SEQUENCE [LARGE SCALE GENOMIC DNA]</scope>
    <source>
        <strain evidence="6 8">ISET0901</strain>
    </source>
</reference>
<dbReference type="PIRSF" id="PIRSF002736">
    <property type="entry name" value="Citrt_lyas_gamma"/>
    <property type="match status" value="1"/>
</dbReference>
<comment type="function">
    <text evidence="4">Covalent carrier of the coenzyme of citrate lyase.</text>
</comment>
<dbReference type="KEGG" id="sio:DW64_01790"/>
<evidence type="ECO:0000313" key="6">
    <source>
        <dbReference type="EMBL" id="AHY15241.1"/>
    </source>
</evidence>
<dbReference type="GO" id="GO:0005737">
    <property type="term" value="C:cytoplasm"/>
    <property type="evidence" value="ECO:0007669"/>
    <property type="project" value="UniProtKB-SubCell"/>
</dbReference>
<name>A0A3L8GQU7_STRIN</name>
<keyword evidence="2 4" id="KW-0963">Cytoplasm</keyword>
<dbReference type="InterPro" id="IPR006495">
    <property type="entry name" value="CitD"/>
</dbReference>
<comment type="similarity">
    <text evidence="4">Belongs to the CitD family.</text>
</comment>
<keyword evidence="7" id="KW-0456">Lyase</keyword>
<keyword evidence="3 4" id="KW-0597">Phosphoprotein</keyword>
<dbReference type="Proteomes" id="UP000025245">
    <property type="component" value="Chromosome"/>
</dbReference>
<feature type="modified residue" description="O-(phosphoribosyl dephospho-coenzyme A)serine" evidence="4 5">
    <location>
        <position position="14"/>
    </location>
</feature>
<dbReference type="GO" id="GO:0016829">
    <property type="term" value="F:lyase activity"/>
    <property type="evidence" value="ECO:0007669"/>
    <property type="project" value="UniProtKB-KW"/>
</dbReference>
<dbReference type="Pfam" id="PF06857">
    <property type="entry name" value="ACP"/>
    <property type="match status" value="1"/>
</dbReference>
<organism evidence="7 9">
    <name type="scientific">Streptococcus iniae</name>
    <name type="common">Streptococcus shiloi</name>
    <dbReference type="NCBI Taxonomy" id="1346"/>
    <lineage>
        <taxon>Bacteria</taxon>
        <taxon>Bacillati</taxon>
        <taxon>Bacillota</taxon>
        <taxon>Bacilli</taxon>
        <taxon>Lactobacillales</taxon>
        <taxon>Streptococcaceae</taxon>
        <taxon>Streptococcus</taxon>
    </lineage>
</organism>
<dbReference type="EMBL" id="CP007586">
    <property type="protein sequence ID" value="AHY15241.1"/>
    <property type="molecule type" value="Genomic_DNA"/>
</dbReference>
<dbReference type="AlphaFoldDB" id="A0A3L8GQU7"/>
<comment type="subunit">
    <text evidence="4">Oligomer with a subunit composition of (alpha,beta,gamma)6.</text>
</comment>
<evidence type="ECO:0000256" key="4">
    <source>
        <dbReference type="HAMAP-Rule" id="MF_00805"/>
    </source>
</evidence>
<evidence type="ECO:0000256" key="2">
    <source>
        <dbReference type="ARBA" id="ARBA00022490"/>
    </source>
</evidence>
<dbReference type="STRING" id="1346.BMF34_01960"/>
<dbReference type="Proteomes" id="UP000269148">
    <property type="component" value="Unassembled WGS sequence"/>
</dbReference>
<dbReference type="KEGG" id="siz:SI82_02070"/>
<dbReference type="NCBIfam" id="TIGR01608">
    <property type="entry name" value="citD"/>
    <property type="match status" value="1"/>
</dbReference>
<dbReference type="GeneID" id="35766495"/>
<keyword evidence="8" id="KW-1185">Reference proteome</keyword>
<dbReference type="KEGG" id="siq:DQ08_01805"/>
<dbReference type="InterPro" id="IPR023439">
    <property type="entry name" value="Mal_deCO2ase/Cit_lyase_ACP"/>
</dbReference>
<comment type="subcellular location">
    <subcellularLocation>
        <location evidence="1 4">Cytoplasm</location>
    </subcellularLocation>
</comment>
<dbReference type="OrthoDB" id="1120942at2"/>
<dbReference type="RefSeq" id="WP_003100784.1">
    <property type="nucleotide sequence ID" value="NZ_CP010783.1"/>
</dbReference>
<dbReference type="SMR" id="A0A3L8GQU7"/>
<accession>A0A3L8GQU7</accession>
<protein>
    <recommendedName>
        <fullName evidence="4">Citrate lyase acyl carrier protein</fullName>
    </recommendedName>
    <alternativeName>
        <fullName evidence="4">Citrate lyase gamma chain</fullName>
    </alternativeName>
</protein>
<evidence type="ECO:0000256" key="5">
    <source>
        <dbReference type="PIRSR" id="PIRSR002736-50"/>
    </source>
</evidence>
<dbReference type="HAMAP" id="MF_00805">
    <property type="entry name" value="CitD"/>
    <property type="match status" value="1"/>
</dbReference>
<dbReference type="EMBL" id="QLQD01000018">
    <property type="protein sequence ID" value="RLU58784.1"/>
    <property type="molecule type" value="Genomic_DNA"/>
</dbReference>
<evidence type="ECO:0000313" key="9">
    <source>
        <dbReference type="Proteomes" id="UP000269148"/>
    </source>
</evidence>
<gene>
    <name evidence="4 7" type="primary">citD</name>
    <name evidence="7" type="ORF">DIY07_01745</name>
    <name evidence="6" type="ORF">DQ08_01805</name>
</gene>
<reference evidence="7 9" key="2">
    <citation type="submission" date="2018-06" db="EMBL/GenBank/DDBJ databases">
        <title>Mutators as drivers of adaptation in pathogenic bacteria and a risk factor for host jumps and vaccine escape.</title>
        <authorList>
            <person name="Barnes A.C."/>
            <person name="Silayeva O."/>
        </authorList>
    </citation>
    <scope>NUCLEOTIDE SEQUENCE [LARGE SCALE GENOMIC DNA]</scope>
    <source>
        <strain evidence="7 9">QMA0445</strain>
    </source>
</reference>
<proteinExistence type="inferred from homology"/>
<evidence type="ECO:0000256" key="3">
    <source>
        <dbReference type="ARBA" id="ARBA00022553"/>
    </source>
</evidence>
<sequence>MDIKQTAVAGSLESSDIMITISPSSHGIQINLESSVEKQFGNRIRQVIEQSLINLGVDNVEVQAVDKGALDCTIKARTIAAAYRASGNDHYNWKEIDTWNV</sequence>